<proteinExistence type="predicted"/>
<evidence type="ECO:0000256" key="1">
    <source>
        <dbReference type="ARBA" id="ARBA00022630"/>
    </source>
</evidence>
<evidence type="ECO:0000259" key="3">
    <source>
        <dbReference type="Pfam" id="PF03358"/>
    </source>
</evidence>
<dbReference type="PANTHER" id="PTHR43278">
    <property type="entry name" value="NAD(P)H-DEPENDENT FMN-CONTAINING OXIDOREDUCTASE YWQN-RELATED"/>
    <property type="match status" value="1"/>
</dbReference>
<dbReference type="EMBL" id="CABWIE010000002">
    <property type="protein sequence ID" value="VWL86834.1"/>
    <property type="molecule type" value="Genomic_DNA"/>
</dbReference>
<dbReference type="Pfam" id="PF03358">
    <property type="entry name" value="FMN_red"/>
    <property type="match status" value="1"/>
</dbReference>
<dbReference type="InterPro" id="IPR029039">
    <property type="entry name" value="Flavoprotein-like_sf"/>
</dbReference>
<dbReference type="AlphaFoldDB" id="A0A5K1IJ85"/>
<dbReference type="Proteomes" id="UP000361836">
    <property type="component" value="Unassembled WGS sequence"/>
</dbReference>
<gene>
    <name evidence="4" type="primary">sgcG</name>
    <name evidence="4" type="ORF">KCJAJFAP_01498</name>
</gene>
<dbReference type="Gene3D" id="3.40.50.360">
    <property type="match status" value="1"/>
</dbReference>
<keyword evidence="5" id="KW-1185">Reference proteome</keyword>
<dbReference type="PANTHER" id="PTHR43278:SF4">
    <property type="entry name" value="NAD(P)H-DEPENDENT FMN-CONTAINING OXIDOREDUCTASE YWQN-RELATED"/>
    <property type="match status" value="1"/>
</dbReference>
<keyword evidence="2" id="KW-0288">FMN</keyword>
<keyword evidence="1" id="KW-0285">Flavoprotein</keyword>
<dbReference type="RefSeq" id="WP_152075791.1">
    <property type="nucleotide sequence ID" value="NZ_CAAKNU010000023.1"/>
</dbReference>
<protein>
    <submittedName>
        <fullName evidence="4">2-amino-4-deoxychorismate dehydrogenase</fullName>
        <ecNumber evidence="4">1.3.99.24</ecNumber>
    </submittedName>
</protein>
<dbReference type="InterPro" id="IPR051796">
    <property type="entry name" value="ISF_SsuE-like"/>
</dbReference>
<evidence type="ECO:0000313" key="4">
    <source>
        <dbReference type="EMBL" id="VWL86834.1"/>
    </source>
</evidence>
<name>A0A5K1IJ85_9ACTN</name>
<dbReference type="GO" id="GO:0016491">
    <property type="term" value="F:oxidoreductase activity"/>
    <property type="evidence" value="ECO:0007669"/>
    <property type="project" value="UniProtKB-KW"/>
</dbReference>
<feature type="domain" description="NADPH-dependent FMN reductase-like" evidence="3">
    <location>
        <begin position="1"/>
        <end position="151"/>
    </location>
</feature>
<dbReference type="InterPro" id="IPR005025">
    <property type="entry name" value="FMN_Rdtase-like_dom"/>
</dbReference>
<dbReference type="EC" id="1.3.99.24" evidence="4"/>
<dbReference type="SUPFAM" id="SSF52218">
    <property type="entry name" value="Flavoproteins"/>
    <property type="match status" value="1"/>
</dbReference>
<reference evidence="4 5" key="1">
    <citation type="submission" date="2019-10" db="EMBL/GenBank/DDBJ databases">
        <authorList>
            <person name="Wolf R A."/>
        </authorList>
    </citation>
    <scope>NUCLEOTIDE SEQUENCE [LARGE SCALE GENOMIC DNA]</scope>
    <source>
        <strain evidence="4">Collinsella_aerofaciens_MC2</strain>
    </source>
</reference>
<evidence type="ECO:0000313" key="5">
    <source>
        <dbReference type="Proteomes" id="UP000361836"/>
    </source>
</evidence>
<keyword evidence="4" id="KW-0560">Oxidoreductase</keyword>
<organism evidence="4 5">
    <name type="scientific">Collinsella aerofaciens</name>
    <dbReference type="NCBI Taxonomy" id="74426"/>
    <lineage>
        <taxon>Bacteria</taxon>
        <taxon>Bacillati</taxon>
        <taxon>Actinomycetota</taxon>
        <taxon>Coriobacteriia</taxon>
        <taxon>Coriobacteriales</taxon>
        <taxon>Coriobacteriaceae</taxon>
        <taxon>Collinsella</taxon>
    </lineage>
</organism>
<evidence type="ECO:0000256" key="2">
    <source>
        <dbReference type="ARBA" id="ARBA00022643"/>
    </source>
</evidence>
<sequence length="207" mass="21988">MKVRLVNGSSKANGNTARALAEVAEQLNAEGIDTEVFQLGAKPIRDCIGCGQCGKLGGRCTFDDDVVNELIAAAEQADGFVFGSPVYYAHPSGRILSALDRAFYAGGHAFEHKPGAAVAVARRGGTSTTFDVLNKYFTINQMPVVASTYWNNVFGAMPGEATQDAEGLATMRNIGKNMAWLLHCIEAGQAAGIDAPEADRARTNFIR</sequence>
<accession>A0A5K1IJ85</accession>